<keyword evidence="3" id="KW-1185">Reference proteome</keyword>
<proteinExistence type="predicted"/>
<dbReference type="KEGG" id="vg:16151486"/>
<evidence type="ECO:0000256" key="1">
    <source>
        <dbReference type="SAM" id="MobiDB-lite"/>
    </source>
</evidence>
<name>R9QSP0_9CAUD</name>
<dbReference type="EMBL" id="KC117378">
    <property type="protein sequence ID" value="AGC34547.1"/>
    <property type="molecule type" value="Genomic_DNA"/>
</dbReference>
<sequence length="113" mass="12787">MPETTTIEVKYDTWRALDIRKDRGESFDDIIRRMVGELGPDVGEIKTDTNINSTDFKPVGDEEAEGEECMQYDMVAGEVCGGPVQWKQQVSYGEEPTESGDTMYYCDEHGPHE</sequence>
<feature type="region of interest" description="Disordered" evidence="1">
    <location>
        <begin position="41"/>
        <end position="60"/>
    </location>
</feature>
<evidence type="ECO:0000313" key="3">
    <source>
        <dbReference type="Proteomes" id="UP000014319"/>
    </source>
</evidence>
<accession>R9QSP0</accession>
<dbReference type="Proteomes" id="UP000014319">
    <property type="component" value="Genome"/>
</dbReference>
<evidence type="ECO:0000313" key="2">
    <source>
        <dbReference type="EMBL" id="AGC34547.1"/>
    </source>
</evidence>
<feature type="region of interest" description="Disordered" evidence="1">
    <location>
        <begin position="90"/>
        <end position="113"/>
    </location>
</feature>
<gene>
    <name evidence="2" type="primary">2</name>
    <name evidence="2" type="ORF">HSTV1_2</name>
</gene>
<protein>
    <submittedName>
        <fullName evidence="2">Uncharacterized protein</fullName>
    </submittedName>
</protein>
<dbReference type="GeneID" id="16151486"/>
<organism evidence="2 3">
    <name type="scientific">Haloarcula sinaiiensis tailed virus 1</name>
    <dbReference type="NCBI Taxonomy" id="1262530"/>
    <lineage>
        <taxon>Viruses</taxon>
        <taxon>Duplodnaviria</taxon>
        <taxon>Heunggongvirae</taxon>
        <taxon>Uroviricota</taxon>
        <taxon>Caudoviricetes</taxon>
        <taxon>Kirjokansivirales</taxon>
        <taxon>Shortaselviridae</taxon>
        <taxon>Lonfivirus</taxon>
        <taxon>Lonfivirus codicilli</taxon>
        <taxon>Lonfivirus HSTV1</taxon>
    </lineage>
</organism>
<dbReference type="RefSeq" id="YP_008083052.1">
    <property type="nucleotide sequence ID" value="NC_021471.1"/>
</dbReference>
<reference evidence="2 3" key="1">
    <citation type="journal article" date="2013" name="Proc. Natl. Acad. Sci. U.S.A.">
        <title>Structure of the archaeal head-tailed virus HSTV-1 completes the HK97 fold story.</title>
        <authorList>
            <person name="Pietila M.K."/>
            <person name="Laurinmaki P."/>
            <person name="Russell D.A."/>
            <person name="Ko C.C."/>
            <person name="Jacobs-Sera D."/>
            <person name="Hendrix R.W."/>
            <person name="Bamford D.H."/>
            <person name="Butcher S.J."/>
        </authorList>
    </citation>
    <scope>NUCLEOTIDE SEQUENCE [LARGE SCALE GENOMIC DNA]</scope>
</reference>